<protein>
    <recommendedName>
        <fullName evidence="4">HEAT repeat domain-containing protein</fullName>
    </recommendedName>
</protein>
<keyword evidence="2" id="KW-0614">Plasmid</keyword>
<feature type="signal peptide" evidence="1">
    <location>
        <begin position="1"/>
        <end position="25"/>
    </location>
</feature>
<dbReference type="AlphaFoldDB" id="A0A975DN93"/>
<evidence type="ECO:0000256" key="1">
    <source>
        <dbReference type="SAM" id="SignalP"/>
    </source>
</evidence>
<reference evidence="2" key="1">
    <citation type="submission" date="2021-03" db="EMBL/GenBank/DDBJ databases">
        <title>Complete Genome of Pseudoalteromonas xiamenensis STKMTI.2, a new potential marine bacterium producing anti-Vibrio compounds.</title>
        <authorList>
            <person name="Handayani D.P."/>
            <person name="Isnansetyo A."/>
            <person name="Istiqomah I."/>
            <person name="Jumina J."/>
        </authorList>
    </citation>
    <scope>NUCLEOTIDE SEQUENCE</scope>
    <source>
        <strain evidence="2">STKMTI.2</strain>
        <plasmid evidence="2">unnamed5</plasmid>
    </source>
</reference>
<dbReference type="SUPFAM" id="SSF48371">
    <property type="entry name" value="ARM repeat"/>
    <property type="match status" value="1"/>
</dbReference>
<evidence type="ECO:0008006" key="4">
    <source>
        <dbReference type="Google" id="ProtNLM"/>
    </source>
</evidence>
<dbReference type="InterPro" id="IPR011989">
    <property type="entry name" value="ARM-like"/>
</dbReference>
<keyword evidence="1" id="KW-0732">Signal</keyword>
<organism evidence="2 3">
    <name type="scientific">Pseudoalteromonas xiamenensis</name>
    <dbReference type="NCBI Taxonomy" id="882626"/>
    <lineage>
        <taxon>Bacteria</taxon>
        <taxon>Pseudomonadati</taxon>
        <taxon>Pseudomonadota</taxon>
        <taxon>Gammaproteobacteria</taxon>
        <taxon>Alteromonadales</taxon>
        <taxon>Pseudoalteromonadaceae</taxon>
        <taxon>Pseudoalteromonas</taxon>
    </lineage>
</organism>
<proteinExistence type="predicted"/>
<evidence type="ECO:0000313" key="3">
    <source>
        <dbReference type="Proteomes" id="UP000664904"/>
    </source>
</evidence>
<dbReference type="Proteomes" id="UP000664904">
    <property type="component" value="Plasmid unnamed5"/>
</dbReference>
<feature type="chain" id="PRO_5037708879" description="HEAT repeat domain-containing protein" evidence="1">
    <location>
        <begin position="26"/>
        <end position="562"/>
    </location>
</feature>
<keyword evidence="3" id="KW-1185">Reference proteome</keyword>
<name>A0A975DN93_9GAMM</name>
<sequence length="562" mass="62852">MMRNSAYLTNLLALSFIASTMDANAYCERQYDLTVTTISSFSMAGKSASSPSSLKMEASIALKQVQVDGENNWWGLLASNVRSVQATTETPLPIYQIPFAFKQSASGQIEQFWFPNTLPSQQQMMLKGLAYYFQVPKLKDAPFPEFESDTTGTYQVTYRTDDSRISYQKQKYIKLLSPSTQQVNVLDSKHQFQPDHCWFEEKSGRDTLETFTSSGAISLNTHQSYQLTKSSLQTSPLFSMSNKLDEWQVVETALTAQDLKKLKQTLFELIRSDLSNIDAHSLAMRLRPLDPVLQDLLPIFGKEYLSDAAQSRLLHALGNLDSANSQYLLVNVLMSYSSRPEIQFRSLRALAYGDAALSDQTVDSLTNALQNGLETSEVELQNNFYLTVGSIVRHRGKTKRIQQLHDALAIVATESNSLDRKKAAIGALGNTNDVQHLGILKKYAQEMRSPTQNVAIKALGRLNKPEAKIVLVDMLNHEVPKQTVTSLLKAVGDYQLSNETQNKVVQYVESDSEITKQAAIAALAKQSALSETARDSLKQQITKQSDRRTMQLIVNTLERSKL</sequence>
<dbReference type="EMBL" id="CP072135">
    <property type="protein sequence ID" value="QTH73521.1"/>
    <property type="molecule type" value="Genomic_DNA"/>
</dbReference>
<gene>
    <name evidence="2" type="ORF">J5O05_18695</name>
</gene>
<dbReference type="KEGG" id="pxi:J5O05_18695"/>
<evidence type="ECO:0000313" key="2">
    <source>
        <dbReference type="EMBL" id="QTH73521.1"/>
    </source>
</evidence>
<dbReference type="RefSeq" id="WP_208845133.1">
    <property type="nucleotide sequence ID" value="NZ_CP072135.1"/>
</dbReference>
<accession>A0A975DN93</accession>
<dbReference type="Gene3D" id="1.25.10.10">
    <property type="entry name" value="Leucine-rich Repeat Variant"/>
    <property type="match status" value="1"/>
</dbReference>
<geneLocation type="plasmid" evidence="2 3">
    <name>unnamed5</name>
</geneLocation>
<dbReference type="InterPro" id="IPR016024">
    <property type="entry name" value="ARM-type_fold"/>
</dbReference>